<dbReference type="PANTHER" id="PTHR12103:SF38">
    <property type="entry name" value="5'-NUCLEOTIDASE DOMAIN-CONTAINING PROTEIN 1"/>
    <property type="match status" value="1"/>
</dbReference>
<proteinExistence type="inferred from homology"/>
<dbReference type="GO" id="GO:0046872">
    <property type="term" value="F:metal ion binding"/>
    <property type="evidence" value="ECO:0007669"/>
    <property type="project" value="UniProtKB-KW"/>
</dbReference>
<sequence>MTDSFINFQDFDAYGFDLDHTILKYKLVNAFNLSYDCVTDYLVEKGYDKRIQHDLEKYKDFISKGLVLDIGKGNIIKLGSKGEVIQGKHGTKSLSHDELIQIYGEDLKFEHSDVIFKTMQNSVNYRYFENYFDTPGLVAMARLIDIIDEKKMTYEEVWIDVMKALQNCYTFQGFKLDTGGFFPALKKEPHKYLEKCSADVKKWLKSLKEGKKCVFLVTSSYVDFASFTSEYILGKDWREYFDICVFYARKPSFFSDKNPFLRIEGDSEKEPVTELKVGGFYSQGNFGELDKFISDYTGKKDPKVVYFGDNICADCYPSKTYADWSAVLILEEMDAEGYLCSDGTVPGHKHDGESNNKKAKFEVNITNEWGPFLCYGDQKGTKVMNTFWGSVISKYSCITVPSLEYLSGVPLDHKFKKFSEEDGNIEGFHPGIPSSLLP</sequence>
<evidence type="ECO:0000256" key="4">
    <source>
        <dbReference type="ARBA" id="ARBA00022842"/>
    </source>
</evidence>
<dbReference type="EMBL" id="KB203566">
    <property type="protein sequence ID" value="ESO84261.1"/>
    <property type="molecule type" value="Genomic_DNA"/>
</dbReference>
<accession>V3ZTL6</accession>
<dbReference type="PANTHER" id="PTHR12103">
    <property type="entry name" value="5'-NUCLEOTIDASE DOMAIN-CONTAINING"/>
    <property type="match status" value="1"/>
</dbReference>
<evidence type="ECO:0000256" key="2">
    <source>
        <dbReference type="ARBA" id="ARBA00022723"/>
    </source>
</evidence>
<comment type="similarity">
    <text evidence="1">Belongs to the 5'(3')-deoxyribonucleotidase family.</text>
</comment>
<name>V3ZTL6_LOTGI</name>
<keyword evidence="3" id="KW-0378">Hydrolase</keyword>
<protein>
    <recommendedName>
        <fullName evidence="6">5'-nucleotidase domain-containing protein 1</fullName>
    </recommendedName>
</protein>
<dbReference type="FunFam" id="3.40.50.1000:FF:000086">
    <property type="entry name" value="LD24878p"/>
    <property type="match status" value="1"/>
</dbReference>
<evidence type="ECO:0000313" key="8">
    <source>
        <dbReference type="Proteomes" id="UP000030746"/>
    </source>
</evidence>
<dbReference type="SUPFAM" id="SSF56784">
    <property type="entry name" value="HAD-like"/>
    <property type="match status" value="1"/>
</dbReference>
<evidence type="ECO:0000256" key="6">
    <source>
        <dbReference type="ARBA" id="ARBA00069357"/>
    </source>
</evidence>
<dbReference type="InterPro" id="IPR008380">
    <property type="entry name" value="HAD-SF_hydro_IG_5-nucl"/>
</dbReference>
<reference evidence="7 8" key="1">
    <citation type="journal article" date="2013" name="Nature">
        <title>Insights into bilaterian evolution from three spiralian genomes.</title>
        <authorList>
            <person name="Simakov O."/>
            <person name="Marletaz F."/>
            <person name="Cho S.J."/>
            <person name="Edsinger-Gonzales E."/>
            <person name="Havlak P."/>
            <person name="Hellsten U."/>
            <person name="Kuo D.H."/>
            <person name="Larsson T."/>
            <person name="Lv J."/>
            <person name="Arendt D."/>
            <person name="Savage R."/>
            <person name="Osoegawa K."/>
            <person name="de Jong P."/>
            <person name="Grimwood J."/>
            <person name="Chapman J.A."/>
            <person name="Shapiro H."/>
            <person name="Aerts A."/>
            <person name="Otillar R.P."/>
            <person name="Terry A.Y."/>
            <person name="Boore J.L."/>
            <person name="Grigoriev I.V."/>
            <person name="Lindberg D.R."/>
            <person name="Seaver E.C."/>
            <person name="Weisblat D.A."/>
            <person name="Putnam N.H."/>
            <person name="Rokhsar D.S."/>
        </authorList>
    </citation>
    <scope>NUCLEOTIDE SEQUENCE [LARGE SCALE GENOMIC DNA]</scope>
</reference>
<dbReference type="InterPro" id="IPR036412">
    <property type="entry name" value="HAD-like_sf"/>
</dbReference>
<dbReference type="RefSeq" id="XP_009065379.1">
    <property type="nucleotide sequence ID" value="XM_009067131.1"/>
</dbReference>
<dbReference type="AlphaFoldDB" id="V3ZTL6"/>
<dbReference type="KEGG" id="lgi:LOTGIDRAFT_108569"/>
<evidence type="ECO:0000256" key="3">
    <source>
        <dbReference type="ARBA" id="ARBA00022801"/>
    </source>
</evidence>
<dbReference type="Proteomes" id="UP000030746">
    <property type="component" value="Unassembled WGS sequence"/>
</dbReference>
<evidence type="ECO:0000256" key="1">
    <source>
        <dbReference type="ARBA" id="ARBA00009589"/>
    </source>
</evidence>
<dbReference type="OMA" id="ICSNPYG"/>
<keyword evidence="4" id="KW-0460">Magnesium</keyword>
<gene>
    <name evidence="7" type="ORF">LOTGIDRAFT_108569</name>
</gene>
<organism evidence="7 8">
    <name type="scientific">Lottia gigantea</name>
    <name type="common">Giant owl limpet</name>
    <dbReference type="NCBI Taxonomy" id="225164"/>
    <lineage>
        <taxon>Eukaryota</taxon>
        <taxon>Metazoa</taxon>
        <taxon>Spiralia</taxon>
        <taxon>Lophotrochozoa</taxon>
        <taxon>Mollusca</taxon>
        <taxon>Gastropoda</taxon>
        <taxon>Patellogastropoda</taxon>
        <taxon>Lottioidea</taxon>
        <taxon>Lottiidae</taxon>
        <taxon>Lottia</taxon>
    </lineage>
</organism>
<keyword evidence="8" id="KW-1185">Reference proteome</keyword>
<dbReference type="HOGENOM" id="CLU_029966_0_0_1"/>
<dbReference type="OrthoDB" id="6503940at2759"/>
<keyword evidence="2" id="KW-0479">Metal-binding</keyword>
<dbReference type="GeneID" id="20230369"/>
<keyword evidence="5" id="KW-0007">Acetylation</keyword>
<dbReference type="GO" id="GO:0008253">
    <property type="term" value="F:5'-nucleotidase activity"/>
    <property type="evidence" value="ECO:0007669"/>
    <property type="project" value="TreeGrafter"/>
</dbReference>
<dbReference type="Gene3D" id="3.40.50.1000">
    <property type="entry name" value="HAD superfamily/HAD-like"/>
    <property type="match status" value="1"/>
</dbReference>
<evidence type="ECO:0000256" key="5">
    <source>
        <dbReference type="ARBA" id="ARBA00022990"/>
    </source>
</evidence>
<dbReference type="CTD" id="20230369"/>
<dbReference type="InterPro" id="IPR023214">
    <property type="entry name" value="HAD_sf"/>
</dbReference>
<evidence type="ECO:0000313" key="7">
    <source>
        <dbReference type="EMBL" id="ESO84261.1"/>
    </source>
</evidence>
<dbReference type="Pfam" id="PF05761">
    <property type="entry name" value="5_nucleotid"/>
    <property type="match status" value="1"/>
</dbReference>